<keyword evidence="3" id="KW-1185">Reference proteome</keyword>
<dbReference type="EMBL" id="VSRR010123707">
    <property type="protein sequence ID" value="MPD00625.1"/>
    <property type="molecule type" value="Genomic_DNA"/>
</dbReference>
<dbReference type="AlphaFoldDB" id="A0A5B7K7E9"/>
<evidence type="ECO:0000313" key="2">
    <source>
        <dbReference type="EMBL" id="MPD00625.1"/>
    </source>
</evidence>
<reference evidence="2 3" key="1">
    <citation type="submission" date="2019-05" db="EMBL/GenBank/DDBJ databases">
        <title>Another draft genome of Portunus trituberculatus and its Hox gene families provides insights of decapod evolution.</title>
        <authorList>
            <person name="Jeong J.-H."/>
            <person name="Song I."/>
            <person name="Kim S."/>
            <person name="Choi T."/>
            <person name="Kim D."/>
            <person name="Ryu S."/>
            <person name="Kim W."/>
        </authorList>
    </citation>
    <scope>NUCLEOTIDE SEQUENCE [LARGE SCALE GENOMIC DNA]</scope>
    <source>
        <tissue evidence="2">Muscle</tissue>
    </source>
</reference>
<feature type="compositionally biased region" description="Basic and acidic residues" evidence="1">
    <location>
        <begin position="31"/>
        <end position="40"/>
    </location>
</feature>
<name>A0A5B7K7E9_PORTR</name>
<dbReference type="Proteomes" id="UP000324222">
    <property type="component" value="Unassembled WGS sequence"/>
</dbReference>
<sequence length="156" mass="16448">MYVLYPQISILEGGLGLGSPPPTRPTNTAVPKEENRKKDSGGTLSSCLRQKLSSVICTTDNKASTGTVVTAKKRDVTSGTLYNLLASCLDNMPDGGSSSQQICIPVTGCKISKANIGLLKLAECKQVLGKVRFNIICCNSSTSHLAQTESSGIQKL</sequence>
<gene>
    <name evidence="2" type="ORF">E2C01_096110</name>
</gene>
<evidence type="ECO:0000313" key="3">
    <source>
        <dbReference type="Proteomes" id="UP000324222"/>
    </source>
</evidence>
<protein>
    <submittedName>
        <fullName evidence="2">Uncharacterized protein</fullName>
    </submittedName>
</protein>
<accession>A0A5B7K7E9</accession>
<evidence type="ECO:0000256" key="1">
    <source>
        <dbReference type="SAM" id="MobiDB-lite"/>
    </source>
</evidence>
<feature type="region of interest" description="Disordered" evidence="1">
    <location>
        <begin position="14"/>
        <end position="44"/>
    </location>
</feature>
<comment type="caution">
    <text evidence="2">The sequence shown here is derived from an EMBL/GenBank/DDBJ whole genome shotgun (WGS) entry which is preliminary data.</text>
</comment>
<organism evidence="2 3">
    <name type="scientific">Portunus trituberculatus</name>
    <name type="common">Swimming crab</name>
    <name type="synonym">Neptunus trituberculatus</name>
    <dbReference type="NCBI Taxonomy" id="210409"/>
    <lineage>
        <taxon>Eukaryota</taxon>
        <taxon>Metazoa</taxon>
        <taxon>Ecdysozoa</taxon>
        <taxon>Arthropoda</taxon>
        <taxon>Crustacea</taxon>
        <taxon>Multicrustacea</taxon>
        <taxon>Malacostraca</taxon>
        <taxon>Eumalacostraca</taxon>
        <taxon>Eucarida</taxon>
        <taxon>Decapoda</taxon>
        <taxon>Pleocyemata</taxon>
        <taxon>Brachyura</taxon>
        <taxon>Eubrachyura</taxon>
        <taxon>Portunoidea</taxon>
        <taxon>Portunidae</taxon>
        <taxon>Portuninae</taxon>
        <taxon>Portunus</taxon>
    </lineage>
</organism>
<proteinExistence type="predicted"/>
<dbReference type="OrthoDB" id="408964at2759"/>